<protein>
    <submittedName>
        <fullName evidence="1">Jg1838 protein</fullName>
    </submittedName>
</protein>
<gene>
    <name evidence="1" type="primary">jg1838</name>
    <name evidence="1" type="ORF">PAEG_LOCUS6487</name>
</gene>
<sequence>MVSDEPSMSDHRHINFDIKSCSSMETVTYRNPRCTSWDSFQNNLESNLELVPKSIKTRVDLDLAVDAVSRGTISAFEDSCPLRVKTTRRKAPWWNSRLKRLRDKTRKLFNRAKATREWDIYKKSPN</sequence>
<reference evidence="1" key="1">
    <citation type="submission" date="2022-03" db="EMBL/GenBank/DDBJ databases">
        <authorList>
            <person name="Lindestad O."/>
        </authorList>
    </citation>
    <scope>NUCLEOTIDE SEQUENCE</scope>
</reference>
<dbReference type="AlphaFoldDB" id="A0A8S4QVB3"/>
<comment type="caution">
    <text evidence="1">The sequence shown here is derived from an EMBL/GenBank/DDBJ whole genome shotgun (WGS) entry which is preliminary data.</text>
</comment>
<dbReference type="OrthoDB" id="6932013at2759"/>
<keyword evidence="2" id="KW-1185">Reference proteome</keyword>
<evidence type="ECO:0000313" key="2">
    <source>
        <dbReference type="Proteomes" id="UP000838756"/>
    </source>
</evidence>
<accession>A0A8S4QVB3</accession>
<dbReference type="EMBL" id="CAKXAJ010019922">
    <property type="protein sequence ID" value="CAH2219421.1"/>
    <property type="molecule type" value="Genomic_DNA"/>
</dbReference>
<name>A0A8S4QVB3_9NEOP</name>
<proteinExistence type="predicted"/>
<dbReference type="Proteomes" id="UP000838756">
    <property type="component" value="Unassembled WGS sequence"/>
</dbReference>
<organism evidence="1 2">
    <name type="scientific">Pararge aegeria aegeria</name>
    <dbReference type="NCBI Taxonomy" id="348720"/>
    <lineage>
        <taxon>Eukaryota</taxon>
        <taxon>Metazoa</taxon>
        <taxon>Ecdysozoa</taxon>
        <taxon>Arthropoda</taxon>
        <taxon>Hexapoda</taxon>
        <taxon>Insecta</taxon>
        <taxon>Pterygota</taxon>
        <taxon>Neoptera</taxon>
        <taxon>Endopterygota</taxon>
        <taxon>Lepidoptera</taxon>
        <taxon>Glossata</taxon>
        <taxon>Ditrysia</taxon>
        <taxon>Papilionoidea</taxon>
        <taxon>Nymphalidae</taxon>
        <taxon>Satyrinae</taxon>
        <taxon>Satyrini</taxon>
        <taxon>Parargina</taxon>
        <taxon>Pararge</taxon>
    </lineage>
</organism>
<evidence type="ECO:0000313" key="1">
    <source>
        <dbReference type="EMBL" id="CAH2219421.1"/>
    </source>
</evidence>